<evidence type="ECO:0000256" key="5">
    <source>
        <dbReference type="SAM" id="Coils"/>
    </source>
</evidence>
<feature type="compositionally biased region" description="Basic and acidic residues" evidence="6">
    <location>
        <begin position="916"/>
        <end position="925"/>
    </location>
</feature>
<accession>D9SDC8</accession>
<dbReference type="CDD" id="cd11386">
    <property type="entry name" value="MCP_signal"/>
    <property type="match status" value="1"/>
</dbReference>
<proteinExistence type="inferred from homology"/>
<evidence type="ECO:0000313" key="12">
    <source>
        <dbReference type="Proteomes" id="UP000001235"/>
    </source>
</evidence>
<dbReference type="Gene3D" id="6.10.340.10">
    <property type="match status" value="1"/>
</dbReference>
<sequence length="925" mass="101590">MRTNLPVTDNEYLLQDGTMLVSSTDLNGVITFCNRNFIEASGYSEKELLGQPHNLVRHPHMPAEAFEDMWENLKNGKSWSSIVKNRRKNGDFYWVMANVTPVHNDGVATGYMSVRSKPSREQVATAEAGYRNLLAGDAKSLRIQAGKIVRHTLLSALKIQLKKLSIGQRLALGFGMMMLLLAIIGATSYRGITEFGQQWQNYQQTVNQKRTYLEQARIELGDGIHHFKNYLIRGGEYKEKFYADMSAMDKTITAFSQVPGITSDEIDALTNLREGKTRYLAAIDEMARLKALGKSIAEIDSSIKGADKAMGSALEKLSQHIKDDTGQRTENVTSGITSATRLLLILLGVSLAISGLLNLWTARSILLPVRKATRAAQAVSRGEYSHEIDAEGRTDELGQMLEEFKVMQIRTGYSVKHAEENTAEALRIKSALDSVSSCVTVSDERNEVIYFNEAMRKQINLMQPQMQRLFPDFNTEDIIGKRVGNFFESDELRTAYAAPLDAPKRFEVPMAGRDMRLEPCPIYNSQRTYLGRVTQWIDRTNEVAVEREIASIVASAAAGDFAPRVELTGKEGFFLKLAEDMNLFLSASESGLNEVVSVLGALAKGDLTQTMNGNHQGTFRQLQDDANTTSEQLTDIISQIKIAAETINMASKEIASGNTDLSQRTEQQAASLEETASSMEQITATVKHNTDNAHQANKIAHGASEIARRGGEAVGRVVHTMESISESSKKIVDIISVIDGIAFQTNILALNAAVEAARAGEQGRGFAVVAAEVRNLAQRSAVAANEIKKLITDSVAKVSEGTQLVGVAGQTMGEILSAVNRVNDIMSEISAASDEQSTGIEQVNRAITQMDDVTQQNAALVEQAAAAAESMEEQAQELNRLMLTFRLNSGAPAVHYPARQPEKRPVQKPKALPKASNDKETWEEF</sequence>
<dbReference type="EMBL" id="CP002159">
    <property type="protein sequence ID" value="ADL56726.1"/>
    <property type="molecule type" value="Genomic_DNA"/>
</dbReference>
<evidence type="ECO:0000256" key="4">
    <source>
        <dbReference type="PROSITE-ProRule" id="PRU00284"/>
    </source>
</evidence>
<dbReference type="SUPFAM" id="SSF58104">
    <property type="entry name" value="Methyl-accepting chemotaxis protein (MCP) signaling domain"/>
    <property type="match status" value="1"/>
</dbReference>
<dbReference type="STRING" id="395494.Galf_2731"/>
<comment type="similarity">
    <text evidence="3">Belongs to the methyl-accepting chemotaxis (MCP) protein family.</text>
</comment>
<evidence type="ECO:0000256" key="3">
    <source>
        <dbReference type="ARBA" id="ARBA00029447"/>
    </source>
</evidence>
<dbReference type="InterPro" id="IPR035965">
    <property type="entry name" value="PAS-like_dom_sf"/>
</dbReference>
<reference evidence="11 12" key="1">
    <citation type="submission" date="2010-08" db="EMBL/GenBank/DDBJ databases">
        <title>Complete sequence of Gallionella capsiferriformans ES-2.</title>
        <authorList>
            <consortium name="US DOE Joint Genome Institute"/>
            <person name="Lucas S."/>
            <person name="Copeland A."/>
            <person name="Lapidus A."/>
            <person name="Cheng J.-F."/>
            <person name="Bruce D."/>
            <person name="Goodwin L."/>
            <person name="Pitluck S."/>
            <person name="Chertkov O."/>
            <person name="Davenport K.W."/>
            <person name="Detter J.C."/>
            <person name="Han C."/>
            <person name="Tapia R."/>
            <person name="Land M."/>
            <person name="Hauser L."/>
            <person name="Chang Y.-J."/>
            <person name="Jeffries C."/>
            <person name="Kyrpides N."/>
            <person name="Ivanova N."/>
            <person name="Mikhailova N."/>
            <person name="Shelobolina E.S."/>
            <person name="Picardal F."/>
            <person name="Roden E."/>
            <person name="Emerson D."/>
            <person name="Woyke T."/>
        </authorList>
    </citation>
    <scope>NUCLEOTIDE SEQUENCE [LARGE SCALE GENOMIC DNA]</scope>
    <source>
        <strain evidence="11 12">ES-2</strain>
    </source>
</reference>
<dbReference type="CDD" id="cd00130">
    <property type="entry name" value="PAS"/>
    <property type="match status" value="1"/>
</dbReference>
<dbReference type="GO" id="GO:0006935">
    <property type="term" value="P:chemotaxis"/>
    <property type="evidence" value="ECO:0007669"/>
    <property type="project" value="InterPro"/>
</dbReference>
<feature type="transmembrane region" description="Helical" evidence="7">
    <location>
        <begin position="170"/>
        <end position="189"/>
    </location>
</feature>
<dbReference type="GO" id="GO:0004888">
    <property type="term" value="F:transmembrane signaling receptor activity"/>
    <property type="evidence" value="ECO:0007669"/>
    <property type="project" value="InterPro"/>
</dbReference>
<dbReference type="AlphaFoldDB" id="D9SDC8"/>
<feature type="region of interest" description="Disordered" evidence="6">
    <location>
        <begin position="895"/>
        <end position="925"/>
    </location>
</feature>
<dbReference type="InterPro" id="IPR013655">
    <property type="entry name" value="PAS_fold_3"/>
</dbReference>
<dbReference type="InterPro" id="IPR051310">
    <property type="entry name" value="MCP_chemotaxis"/>
</dbReference>
<dbReference type="SMART" id="SM00283">
    <property type="entry name" value="MA"/>
    <property type="match status" value="1"/>
</dbReference>
<dbReference type="Pfam" id="PF18947">
    <property type="entry name" value="HAMP_2"/>
    <property type="match status" value="1"/>
</dbReference>
<dbReference type="CDD" id="cd06225">
    <property type="entry name" value="HAMP"/>
    <property type="match status" value="1"/>
</dbReference>
<feature type="domain" description="PAS" evidence="9">
    <location>
        <begin position="25"/>
        <end position="51"/>
    </location>
</feature>
<dbReference type="PROSITE" id="PS50111">
    <property type="entry name" value="CHEMOTAXIS_TRANSDUC_2"/>
    <property type="match status" value="1"/>
</dbReference>
<dbReference type="InterPro" id="IPR004090">
    <property type="entry name" value="Chemotax_Me-accpt_rcpt"/>
</dbReference>
<protein>
    <submittedName>
        <fullName evidence="11">Methyl-accepting chemotaxis sensory transducer with Pas/Pac sensor</fullName>
    </submittedName>
</protein>
<dbReference type="Pfam" id="PF08447">
    <property type="entry name" value="PAS_3"/>
    <property type="match status" value="1"/>
</dbReference>
<dbReference type="PROSITE" id="PS50112">
    <property type="entry name" value="PAS"/>
    <property type="match status" value="1"/>
</dbReference>
<evidence type="ECO:0000256" key="2">
    <source>
        <dbReference type="ARBA" id="ARBA00022481"/>
    </source>
</evidence>
<keyword evidence="7" id="KW-0472">Membrane</keyword>
<evidence type="ECO:0000259" key="10">
    <source>
        <dbReference type="PROSITE" id="PS50885"/>
    </source>
</evidence>
<feature type="domain" description="Methyl-accepting transducer" evidence="8">
    <location>
        <begin position="643"/>
        <end position="872"/>
    </location>
</feature>
<dbReference type="PROSITE" id="PS50885">
    <property type="entry name" value="HAMP"/>
    <property type="match status" value="2"/>
</dbReference>
<dbReference type="InterPro" id="IPR000014">
    <property type="entry name" value="PAS"/>
</dbReference>
<dbReference type="KEGG" id="gca:Galf_2731"/>
<dbReference type="eggNOG" id="COG0840">
    <property type="taxonomic scope" value="Bacteria"/>
</dbReference>
<dbReference type="Proteomes" id="UP000001235">
    <property type="component" value="Chromosome"/>
</dbReference>
<evidence type="ECO:0000256" key="6">
    <source>
        <dbReference type="SAM" id="MobiDB-lite"/>
    </source>
</evidence>
<evidence type="ECO:0000256" key="1">
    <source>
        <dbReference type="ARBA" id="ARBA00004370"/>
    </source>
</evidence>
<evidence type="ECO:0000259" key="8">
    <source>
        <dbReference type="PROSITE" id="PS50111"/>
    </source>
</evidence>
<dbReference type="PANTHER" id="PTHR43531:SF14">
    <property type="entry name" value="METHYL-ACCEPTING CHEMOTAXIS PROTEIN I-RELATED"/>
    <property type="match status" value="1"/>
</dbReference>
<dbReference type="HOGENOM" id="CLU_000445_107_20_4"/>
<keyword evidence="12" id="KW-1185">Reference proteome</keyword>
<feature type="coiled-coil region" evidence="5">
    <location>
        <begin position="843"/>
        <end position="888"/>
    </location>
</feature>
<evidence type="ECO:0000259" key="9">
    <source>
        <dbReference type="PROSITE" id="PS50112"/>
    </source>
</evidence>
<dbReference type="SMART" id="SM00091">
    <property type="entry name" value="PAS"/>
    <property type="match status" value="2"/>
</dbReference>
<dbReference type="Pfam" id="PF00672">
    <property type="entry name" value="HAMP"/>
    <property type="match status" value="1"/>
</dbReference>
<dbReference type="OrthoDB" id="9813966at2"/>
<dbReference type="InterPro" id="IPR001610">
    <property type="entry name" value="PAC"/>
</dbReference>
<dbReference type="FunFam" id="1.10.287.950:FF:000001">
    <property type="entry name" value="Methyl-accepting chemotaxis sensory transducer"/>
    <property type="match status" value="1"/>
</dbReference>
<feature type="transmembrane region" description="Helical" evidence="7">
    <location>
        <begin position="342"/>
        <end position="360"/>
    </location>
</feature>
<feature type="domain" description="HAMP" evidence="10">
    <location>
        <begin position="592"/>
        <end position="638"/>
    </location>
</feature>
<dbReference type="RefSeq" id="WP_013294629.1">
    <property type="nucleotide sequence ID" value="NC_014394.1"/>
</dbReference>
<keyword evidence="4" id="KW-0807">Transducer</keyword>
<evidence type="ECO:0000313" key="11">
    <source>
        <dbReference type="EMBL" id="ADL56726.1"/>
    </source>
</evidence>
<keyword evidence="2" id="KW-0488">Methylation</keyword>
<dbReference type="PRINTS" id="PR00260">
    <property type="entry name" value="CHEMTRNSDUCR"/>
</dbReference>
<dbReference type="Gene3D" id="1.10.287.950">
    <property type="entry name" value="Methyl-accepting chemotaxis protein"/>
    <property type="match status" value="1"/>
</dbReference>
<dbReference type="GO" id="GO:0007165">
    <property type="term" value="P:signal transduction"/>
    <property type="evidence" value="ECO:0007669"/>
    <property type="project" value="UniProtKB-KW"/>
</dbReference>
<dbReference type="SUPFAM" id="SSF55785">
    <property type="entry name" value="PYP-like sensor domain (PAS domain)"/>
    <property type="match status" value="1"/>
</dbReference>
<dbReference type="InterPro" id="IPR004089">
    <property type="entry name" value="MCPsignal_dom"/>
</dbReference>
<organism evidence="11 12">
    <name type="scientific">Gallionella capsiferriformans (strain ES-2)</name>
    <name type="common">Gallionella ferruginea capsiferriformans (strain ES-2)</name>
    <dbReference type="NCBI Taxonomy" id="395494"/>
    <lineage>
        <taxon>Bacteria</taxon>
        <taxon>Pseudomonadati</taxon>
        <taxon>Pseudomonadota</taxon>
        <taxon>Betaproteobacteria</taxon>
        <taxon>Nitrosomonadales</taxon>
        <taxon>Gallionellaceae</taxon>
        <taxon>Gallionella</taxon>
    </lineage>
</organism>
<evidence type="ECO:0000256" key="7">
    <source>
        <dbReference type="SAM" id="Phobius"/>
    </source>
</evidence>
<dbReference type="Gene3D" id="3.30.450.20">
    <property type="entry name" value="PAS domain"/>
    <property type="match status" value="2"/>
</dbReference>
<dbReference type="SMART" id="SM00086">
    <property type="entry name" value="PAC"/>
    <property type="match status" value="1"/>
</dbReference>
<dbReference type="SUPFAM" id="SSF158472">
    <property type="entry name" value="HAMP domain-like"/>
    <property type="match status" value="1"/>
</dbReference>
<dbReference type="NCBIfam" id="TIGR00229">
    <property type="entry name" value="sensory_box"/>
    <property type="match status" value="1"/>
</dbReference>
<keyword evidence="7" id="KW-0812">Transmembrane</keyword>
<dbReference type="SMART" id="SM00304">
    <property type="entry name" value="HAMP"/>
    <property type="match status" value="2"/>
</dbReference>
<comment type="subcellular location">
    <subcellularLocation>
        <location evidence="1">Membrane</location>
    </subcellularLocation>
</comment>
<dbReference type="Pfam" id="PF00015">
    <property type="entry name" value="MCPsignal"/>
    <property type="match status" value="1"/>
</dbReference>
<name>D9SDC8_GALCS</name>
<dbReference type="GO" id="GO:0005886">
    <property type="term" value="C:plasma membrane"/>
    <property type="evidence" value="ECO:0007669"/>
    <property type="project" value="TreeGrafter"/>
</dbReference>
<gene>
    <name evidence="11" type="ordered locus">Galf_2731</name>
</gene>
<keyword evidence="7" id="KW-1133">Transmembrane helix</keyword>
<feature type="domain" description="HAMP" evidence="10">
    <location>
        <begin position="363"/>
        <end position="416"/>
    </location>
</feature>
<dbReference type="InterPro" id="IPR003660">
    <property type="entry name" value="HAMP_dom"/>
</dbReference>
<keyword evidence="5" id="KW-0175">Coiled coil</keyword>
<dbReference type="eggNOG" id="COG2770">
    <property type="taxonomic scope" value="Bacteria"/>
</dbReference>
<dbReference type="PANTHER" id="PTHR43531">
    <property type="entry name" value="PROTEIN ICFG"/>
    <property type="match status" value="1"/>
</dbReference>